<evidence type="ECO:0000256" key="1">
    <source>
        <dbReference type="SAM" id="Coils"/>
    </source>
</evidence>
<evidence type="ECO:0000313" key="4">
    <source>
        <dbReference type="Proteomes" id="UP000606786"/>
    </source>
</evidence>
<evidence type="ECO:0000313" key="3">
    <source>
        <dbReference type="EMBL" id="CAD7013510.1"/>
    </source>
</evidence>
<gene>
    <name evidence="3" type="ORF">CCAP1982_LOCUS21569</name>
</gene>
<keyword evidence="4" id="KW-1185">Reference proteome</keyword>
<name>A0A811VDY5_CERCA</name>
<keyword evidence="2" id="KW-0812">Transmembrane</keyword>
<accession>A0A811VDY5</accession>
<proteinExistence type="predicted"/>
<evidence type="ECO:0000256" key="2">
    <source>
        <dbReference type="SAM" id="Phobius"/>
    </source>
</evidence>
<keyword evidence="2" id="KW-0472">Membrane</keyword>
<feature type="coiled-coil region" evidence="1">
    <location>
        <begin position="33"/>
        <end position="76"/>
    </location>
</feature>
<reference evidence="3" key="1">
    <citation type="submission" date="2020-11" db="EMBL/GenBank/DDBJ databases">
        <authorList>
            <person name="Whitehead M."/>
        </authorList>
    </citation>
    <scope>NUCLEOTIDE SEQUENCE</scope>
    <source>
        <strain evidence="3">EGII</strain>
    </source>
</reference>
<comment type="caution">
    <text evidence="3">The sequence shown here is derived from an EMBL/GenBank/DDBJ whole genome shotgun (WGS) entry which is preliminary data.</text>
</comment>
<dbReference type="OrthoDB" id="8048189at2759"/>
<protein>
    <submittedName>
        <fullName evidence="3">(Mediterranean fruit fly) hypothetical protein</fullName>
    </submittedName>
</protein>
<keyword evidence="2" id="KW-1133">Transmembrane helix</keyword>
<feature type="transmembrane region" description="Helical" evidence="2">
    <location>
        <begin position="86"/>
        <end position="106"/>
    </location>
</feature>
<sequence length="130" mass="14986">METGGGEHLHIIDQLQSTVQTIIRHFGGDNSYARRLVDKIRAVQEKVESLSGQERIEFLHNAKDTLRNTIEHAEQKLMQYTHFQQTYNYSIVAALLFTVILVIDLFPTTSGYTRVTIERYFILSITNTNL</sequence>
<dbReference type="AlphaFoldDB" id="A0A811VDY5"/>
<keyword evidence="1" id="KW-0175">Coiled coil</keyword>
<dbReference type="Proteomes" id="UP000606786">
    <property type="component" value="Unassembled WGS sequence"/>
</dbReference>
<organism evidence="3 4">
    <name type="scientific">Ceratitis capitata</name>
    <name type="common">Mediterranean fruit fly</name>
    <name type="synonym">Tephritis capitata</name>
    <dbReference type="NCBI Taxonomy" id="7213"/>
    <lineage>
        <taxon>Eukaryota</taxon>
        <taxon>Metazoa</taxon>
        <taxon>Ecdysozoa</taxon>
        <taxon>Arthropoda</taxon>
        <taxon>Hexapoda</taxon>
        <taxon>Insecta</taxon>
        <taxon>Pterygota</taxon>
        <taxon>Neoptera</taxon>
        <taxon>Endopterygota</taxon>
        <taxon>Diptera</taxon>
        <taxon>Brachycera</taxon>
        <taxon>Muscomorpha</taxon>
        <taxon>Tephritoidea</taxon>
        <taxon>Tephritidae</taxon>
        <taxon>Ceratitis</taxon>
        <taxon>Ceratitis</taxon>
    </lineage>
</organism>
<dbReference type="EMBL" id="CAJHJT010000056">
    <property type="protein sequence ID" value="CAD7013510.1"/>
    <property type="molecule type" value="Genomic_DNA"/>
</dbReference>